<dbReference type="RefSeq" id="WP_156331423.1">
    <property type="nucleotide sequence ID" value="NZ_JACJSK010000014.1"/>
</dbReference>
<reference evidence="1 2" key="1">
    <citation type="journal article" date="2020" name="ISME J.">
        <title>Comparative genomics reveals insights into cyanobacterial evolution and habitat adaptation.</title>
        <authorList>
            <person name="Chen M.Y."/>
            <person name="Teng W.K."/>
            <person name="Zhao L."/>
            <person name="Hu C.X."/>
            <person name="Zhou Y.K."/>
            <person name="Han B.P."/>
            <person name="Song L.R."/>
            <person name="Shu W.S."/>
        </authorList>
    </citation>
    <scope>NUCLEOTIDE SEQUENCE [LARGE SCALE GENOMIC DNA]</scope>
    <source>
        <strain evidence="1 2">FACHB-1370</strain>
    </source>
</reference>
<dbReference type="Proteomes" id="UP000641954">
    <property type="component" value="Unassembled WGS sequence"/>
</dbReference>
<comment type="caution">
    <text evidence="1">The sequence shown here is derived from an EMBL/GenBank/DDBJ whole genome shotgun (WGS) entry which is preliminary data.</text>
</comment>
<keyword evidence="2" id="KW-1185">Reference proteome</keyword>
<sequence>MVESNELTYFCTISIARELRLSLNLEDPGTEGRFSFPGAIGGFQFQVN</sequence>
<proteinExistence type="predicted"/>
<organism evidence="1 2">
    <name type="scientific">Planktothricoides raciborskii FACHB-1370</name>
    <dbReference type="NCBI Taxonomy" id="2949576"/>
    <lineage>
        <taxon>Bacteria</taxon>
        <taxon>Bacillati</taxon>
        <taxon>Cyanobacteriota</taxon>
        <taxon>Cyanophyceae</taxon>
        <taxon>Oscillatoriophycideae</taxon>
        <taxon>Oscillatoriales</taxon>
        <taxon>Oscillatoriaceae</taxon>
        <taxon>Planktothricoides</taxon>
    </lineage>
</organism>
<protein>
    <submittedName>
        <fullName evidence="1">Uncharacterized protein</fullName>
    </submittedName>
</protein>
<evidence type="ECO:0000313" key="2">
    <source>
        <dbReference type="Proteomes" id="UP000641954"/>
    </source>
</evidence>
<name>A0ABR8EEJ3_9CYAN</name>
<dbReference type="EMBL" id="JACJSK010000014">
    <property type="protein sequence ID" value="MBD2544588.1"/>
    <property type="molecule type" value="Genomic_DNA"/>
</dbReference>
<gene>
    <name evidence="1" type="ORF">H6G72_12215</name>
</gene>
<accession>A0ABR8EEJ3</accession>
<evidence type="ECO:0000313" key="1">
    <source>
        <dbReference type="EMBL" id="MBD2544588.1"/>
    </source>
</evidence>